<dbReference type="InterPro" id="IPR051085">
    <property type="entry name" value="MB_O-acyltransferase"/>
</dbReference>
<dbReference type="PIRSF" id="PIRSF500217">
    <property type="entry name" value="AlgI"/>
    <property type="match status" value="1"/>
</dbReference>
<dbReference type="EMBL" id="SDPW01000001">
    <property type="protein sequence ID" value="RXZ54519.1"/>
    <property type="molecule type" value="Genomic_DNA"/>
</dbReference>
<feature type="transmembrane region" description="Helical" evidence="8">
    <location>
        <begin position="407"/>
        <end position="425"/>
    </location>
</feature>
<sequence>MVFSSSVFLLVFLPLVLVAYFVIPSRAAKNCLLLLASLVFYAWGEPTYIVLMVVSIIANWLFGVLIDRANKDGQRKLLLVVDLVVNLALLCYFKYEGFIAENINALVGFEAIPDLNLPLPIGISFYTLQAVSYIVDVYRREVPAQRNLVYLGMYIAMFPQLVAGPIVRYSTIQEQVLHRKETLKGFCSGMRLFCVGFAKKVLLANVVAILATKMLQLGGTEIGFVGAWAGLIAYTFQIFFDFAGYSDMAIGLGKMFGFQYLRNFNYPYLSKNATEFWRRWHISLSTFFRDYVYIPLGGSRVTTKRWVFNIGVVWALTGLWHGAAWNFILWGLFYGVMLVLEKQVILKHVRKLPNALQHLYGIVIFMFGWLLFWVEDMGDLGNYLLAMFGAFGISGSSTPWELTAWEYVPVFLVCAIASTPIVPWIRAKLVAWAEGRTLTNFLEVDLPNEKHYETDGLCELNYDASKIVAKSRLLTVEFVALLADLALLLMLLISIGSVVSGSFNPFIYFRF</sequence>
<evidence type="ECO:0000256" key="7">
    <source>
        <dbReference type="PIRNR" id="PIRNR016636"/>
    </source>
</evidence>
<proteinExistence type="inferred from homology"/>
<feature type="transmembrane region" description="Helical" evidence="8">
    <location>
        <begin position="77"/>
        <end position="95"/>
    </location>
</feature>
<evidence type="ECO:0000256" key="4">
    <source>
        <dbReference type="ARBA" id="ARBA00022692"/>
    </source>
</evidence>
<reference evidence="9 10" key="1">
    <citation type="submission" date="2019-01" db="EMBL/GenBank/DDBJ databases">
        <title>Senegalimassilia sp. nov. KGMB04484 isolated human feces.</title>
        <authorList>
            <person name="Han K.-I."/>
            <person name="Kim J.-S."/>
            <person name="Lee K.C."/>
            <person name="Suh M.K."/>
            <person name="Eom M.K."/>
            <person name="Lee J.H."/>
            <person name="Park S.-H."/>
            <person name="Kang S.W."/>
            <person name="Park J.-E."/>
            <person name="Oh B.S."/>
            <person name="Yu S.Y."/>
            <person name="Choi S.-H."/>
            <person name="Lee D.H."/>
            <person name="Yoon H."/>
            <person name="Kim B.-Y."/>
            <person name="Lee J.H."/>
            <person name="Lee J.-S."/>
        </authorList>
    </citation>
    <scope>NUCLEOTIDE SEQUENCE [LARGE SCALE GENOMIC DNA]</scope>
    <source>
        <strain evidence="9 10">KGMB04484</strain>
    </source>
</reference>
<keyword evidence="4 8" id="KW-0812">Transmembrane</keyword>
<name>A0A4Q2JZK3_9ACTN</name>
<dbReference type="InterPro" id="IPR028362">
    <property type="entry name" value="AlgI"/>
</dbReference>
<keyword evidence="6 7" id="KW-0472">Membrane</keyword>
<feature type="transmembrane region" description="Helical" evidence="8">
    <location>
        <begin position="189"/>
        <end position="210"/>
    </location>
</feature>
<dbReference type="PIRSF" id="PIRSF016636">
    <property type="entry name" value="AlgI_DltB"/>
    <property type="match status" value="1"/>
</dbReference>
<dbReference type="RefSeq" id="WP_129424972.1">
    <property type="nucleotide sequence ID" value="NZ_SDPW01000001.1"/>
</dbReference>
<feature type="transmembrane region" description="Helical" evidence="8">
    <location>
        <begin position="222"/>
        <end position="240"/>
    </location>
</feature>
<keyword evidence="3 7" id="KW-1003">Cell membrane</keyword>
<dbReference type="InterPro" id="IPR004299">
    <property type="entry name" value="MBOAT_fam"/>
</dbReference>
<comment type="caution">
    <text evidence="9">The sequence shown here is derived from an EMBL/GenBank/DDBJ whole genome shotgun (WGS) entry which is preliminary data.</text>
</comment>
<keyword evidence="7" id="KW-0012">Acyltransferase</keyword>
<evidence type="ECO:0000256" key="2">
    <source>
        <dbReference type="ARBA" id="ARBA00010323"/>
    </source>
</evidence>
<evidence type="ECO:0000313" key="10">
    <source>
        <dbReference type="Proteomes" id="UP000293345"/>
    </source>
</evidence>
<keyword evidence="7" id="KW-0808">Transferase</keyword>
<dbReference type="InterPro" id="IPR024194">
    <property type="entry name" value="Ac/AlaTfrase_AlgI/DltB"/>
</dbReference>
<comment type="similarity">
    <text evidence="2 7">Belongs to the membrane-bound acyltransferase family.</text>
</comment>
<evidence type="ECO:0000256" key="5">
    <source>
        <dbReference type="ARBA" id="ARBA00022989"/>
    </source>
</evidence>
<dbReference type="Pfam" id="PF03062">
    <property type="entry name" value="MBOAT"/>
    <property type="match status" value="1"/>
</dbReference>
<dbReference type="PANTHER" id="PTHR13285:SF18">
    <property type="entry name" value="PROTEIN-CYSTEINE N-PALMITOYLTRANSFERASE RASP"/>
    <property type="match status" value="1"/>
</dbReference>
<feature type="transmembrane region" description="Helical" evidence="8">
    <location>
        <begin position="478"/>
        <end position="503"/>
    </location>
</feature>
<dbReference type="Proteomes" id="UP000293345">
    <property type="component" value="Unassembled WGS sequence"/>
</dbReference>
<feature type="transmembrane region" description="Helical" evidence="8">
    <location>
        <begin position="46"/>
        <end position="65"/>
    </location>
</feature>
<dbReference type="OrthoDB" id="139172at2"/>
<dbReference type="GO" id="GO:0016746">
    <property type="term" value="F:acyltransferase activity"/>
    <property type="evidence" value="ECO:0007669"/>
    <property type="project" value="UniProtKB-KW"/>
</dbReference>
<feature type="transmembrane region" description="Helical" evidence="8">
    <location>
        <begin position="323"/>
        <end position="340"/>
    </location>
</feature>
<feature type="transmembrane region" description="Helical" evidence="8">
    <location>
        <begin position="115"/>
        <end position="135"/>
    </location>
</feature>
<evidence type="ECO:0000256" key="8">
    <source>
        <dbReference type="SAM" id="Phobius"/>
    </source>
</evidence>
<keyword evidence="5 8" id="KW-1133">Transmembrane helix</keyword>
<dbReference type="PANTHER" id="PTHR13285">
    <property type="entry name" value="ACYLTRANSFERASE"/>
    <property type="match status" value="1"/>
</dbReference>
<accession>A0A4Q2JZK3</accession>
<feature type="transmembrane region" description="Helical" evidence="8">
    <location>
        <begin position="352"/>
        <end position="374"/>
    </location>
</feature>
<dbReference type="GO" id="GO:0005886">
    <property type="term" value="C:plasma membrane"/>
    <property type="evidence" value="ECO:0007669"/>
    <property type="project" value="UniProtKB-SubCell"/>
</dbReference>
<comment type="subcellular location">
    <subcellularLocation>
        <location evidence="1">Cell membrane</location>
        <topology evidence="1">Multi-pass membrane protein</topology>
    </subcellularLocation>
</comment>
<evidence type="ECO:0000313" key="9">
    <source>
        <dbReference type="EMBL" id="RXZ54519.1"/>
    </source>
</evidence>
<gene>
    <name evidence="9" type="ORF">ET524_08530</name>
</gene>
<evidence type="ECO:0000256" key="6">
    <source>
        <dbReference type="ARBA" id="ARBA00023136"/>
    </source>
</evidence>
<dbReference type="GO" id="GO:0042121">
    <property type="term" value="P:alginic acid biosynthetic process"/>
    <property type="evidence" value="ECO:0007669"/>
    <property type="project" value="InterPro"/>
</dbReference>
<feature type="transmembrane region" description="Helical" evidence="8">
    <location>
        <begin position="147"/>
        <end position="169"/>
    </location>
</feature>
<protein>
    <submittedName>
        <fullName evidence="9">MBOAT family protein</fullName>
    </submittedName>
</protein>
<evidence type="ECO:0000256" key="3">
    <source>
        <dbReference type="ARBA" id="ARBA00022475"/>
    </source>
</evidence>
<organism evidence="9 10">
    <name type="scientific">Senegalimassilia faecalis</name>
    <dbReference type="NCBI Taxonomy" id="2509433"/>
    <lineage>
        <taxon>Bacteria</taxon>
        <taxon>Bacillati</taxon>
        <taxon>Actinomycetota</taxon>
        <taxon>Coriobacteriia</taxon>
        <taxon>Coriobacteriales</taxon>
        <taxon>Coriobacteriaceae</taxon>
        <taxon>Senegalimassilia</taxon>
    </lineage>
</organism>
<keyword evidence="10" id="KW-1185">Reference proteome</keyword>
<evidence type="ECO:0000256" key="1">
    <source>
        <dbReference type="ARBA" id="ARBA00004651"/>
    </source>
</evidence>
<dbReference type="AlphaFoldDB" id="A0A4Q2JZK3"/>